<evidence type="ECO:0000313" key="15">
    <source>
        <dbReference type="Proteomes" id="UP001152562"/>
    </source>
</evidence>
<evidence type="ECO:0000256" key="9">
    <source>
        <dbReference type="ARBA" id="ARBA00023212"/>
    </source>
</evidence>
<dbReference type="Pfam" id="PF08547">
    <property type="entry name" value="CIA30"/>
    <property type="match status" value="1"/>
</dbReference>
<dbReference type="InterPro" id="IPR007707">
    <property type="entry name" value="TACC_C"/>
</dbReference>
<evidence type="ECO:0000259" key="13">
    <source>
        <dbReference type="Pfam" id="PF08547"/>
    </source>
</evidence>
<dbReference type="PANTHER" id="PTHR13194">
    <property type="entry name" value="COMPLEX I INTERMEDIATE-ASSOCIATED PROTEIN 30"/>
    <property type="match status" value="1"/>
</dbReference>
<evidence type="ECO:0000256" key="4">
    <source>
        <dbReference type="ARBA" id="ARBA00009423"/>
    </source>
</evidence>
<comment type="caution">
    <text evidence="14">The sequence shown here is derived from an EMBL/GenBank/DDBJ whole genome shotgun (WGS) entry which is preliminary data.</text>
</comment>
<feature type="region of interest" description="Disordered" evidence="11">
    <location>
        <begin position="260"/>
        <end position="282"/>
    </location>
</feature>
<dbReference type="Proteomes" id="UP001152562">
    <property type="component" value="Unassembled WGS sequence"/>
</dbReference>
<feature type="domain" description="NADH:ubiquinone oxidoreductase intermediate-associated protein 30" evidence="13">
    <location>
        <begin position="535"/>
        <end position="707"/>
    </location>
</feature>
<evidence type="ECO:0000256" key="11">
    <source>
        <dbReference type="SAM" id="MobiDB-lite"/>
    </source>
</evidence>
<evidence type="ECO:0000256" key="3">
    <source>
        <dbReference type="ARBA" id="ARBA00007884"/>
    </source>
</evidence>
<dbReference type="InterPro" id="IPR013857">
    <property type="entry name" value="NADH-UbQ_OxRdtase-assoc_prot30"/>
</dbReference>
<evidence type="ECO:0000256" key="2">
    <source>
        <dbReference type="ARBA" id="ARBA00004245"/>
    </source>
</evidence>
<proteinExistence type="inferred from homology"/>
<organism evidence="14 15">
    <name type="scientific">Pieris brassicae</name>
    <name type="common">White butterfly</name>
    <name type="synonym">Large white butterfly</name>
    <dbReference type="NCBI Taxonomy" id="7116"/>
    <lineage>
        <taxon>Eukaryota</taxon>
        <taxon>Metazoa</taxon>
        <taxon>Ecdysozoa</taxon>
        <taxon>Arthropoda</taxon>
        <taxon>Hexapoda</taxon>
        <taxon>Insecta</taxon>
        <taxon>Pterygota</taxon>
        <taxon>Neoptera</taxon>
        <taxon>Endopterygota</taxon>
        <taxon>Lepidoptera</taxon>
        <taxon>Glossata</taxon>
        <taxon>Ditrysia</taxon>
        <taxon>Papilionoidea</taxon>
        <taxon>Pieridae</taxon>
        <taxon>Pierinae</taxon>
        <taxon>Pieris</taxon>
    </lineage>
</organism>
<keyword evidence="6 10" id="KW-0175">Coiled coil</keyword>
<dbReference type="GO" id="GO:0006120">
    <property type="term" value="P:mitochondrial electron transport, NADH to ubiquinone"/>
    <property type="evidence" value="ECO:0007669"/>
    <property type="project" value="TreeGrafter"/>
</dbReference>
<evidence type="ECO:0000256" key="6">
    <source>
        <dbReference type="ARBA" id="ARBA00023054"/>
    </source>
</evidence>
<evidence type="ECO:0000313" key="14">
    <source>
        <dbReference type="EMBL" id="CAH4031835.1"/>
    </source>
</evidence>
<gene>
    <name evidence="14" type="ORF">PIBRA_LOCUS8298</name>
</gene>
<evidence type="ECO:0008006" key="16">
    <source>
        <dbReference type="Google" id="ProtNLM"/>
    </source>
</evidence>
<keyword evidence="9" id="KW-0206">Cytoskeleton</keyword>
<dbReference type="GO" id="GO:0005856">
    <property type="term" value="C:cytoskeleton"/>
    <property type="evidence" value="ECO:0007669"/>
    <property type="project" value="UniProtKB-SubCell"/>
</dbReference>
<name>A0A9P0TNG0_PIEBR</name>
<dbReference type="InterPro" id="IPR008979">
    <property type="entry name" value="Galactose-bd-like_sf"/>
</dbReference>
<keyword evidence="15" id="KW-1185">Reference proteome</keyword>
<evidence type="ECO:0000256" key="10">
    <source>
        <dbReference type="SAM" id="Coils"/>
    </source>
</evidence>
<keyword evidence="5" id="KW-0963">Cytoplasm</keyword>
<comment type="subcellular location">
    <subcellularLocation>
        <location evidence="2">Cytoplasm</location>
        <location evidence="2">Cytoskeleton</location>
    </subcellularLocation>
    <subcellularLocation>
        <location evidence="1">Mitochondrion</location>
    </subcellularLocation>
</comment>
<evidence type="ECO:0000256" key="1">
    <source>
        <dbReference type="ARBA" id="ARBA00004173"/>
    </source>
</evidence>
<dbReference type="Pfam" id="PF05010">
    <property type="entry name" value="TACC_C"/>
    <property type="match status" value="1"/>
</dbReference>
<evidence type="ECO:0000256" key="5">
    <source>
        <dbReference type="ARBA" id="ARBA00022490"/>
    </source>
</evidence>
<dbReference type="InterPro" id="IPR039131">
    <property type="entry name" value="NDUFAF1"/>
</dbReference>
<feature type="coiled-coil region" evidence="10">
    <location>
        <begin position="379"/>
        <end position="512"/>
    </location>
</feature>
<dbReference type="Gene3D" id="1.20.5.1700">
    <property type="match status" value="1"/>
</dbReference>
<dbReference type="PANTHER" id="PTHR13194:SF18">
    <property type="entry name" value="COMPLEX I INTERMEDIATE-ASSOCIATED PROTEIN 30, MITOCHONDRIAL"/>
    <property type="match status" value="1"/>
</dbReference>
<feature type="domain" description="Transforming acidic coiled-coil-containing protein C-terminal" evidence="12">
    <location>
        <begin position="327"/>
        <end position="524"/>
    </location>
</feature>
<protein>
    <recommendedName>
        <fullName evidence="16">NADH:ubiquinone oxidoreductase intermediate-associated protein 30 domain-containing protein</fullName>
    </recommendedName>
</protein>
<dbReference type="GO" id="GO:0032981">
    <property type="term" value="P:mitochondrial respiratory chain complex I assembly"/>
    <property type="evidence" value="ECO:0007669"/>
    <property type="project" value="TreeGrafter"/>
</dbReference>
<dbReference type="AlphaFoldDB" id="A0A9P0TNG0"/>
<evidence type="ECO:0000256" key="7">
    <source>
        <dbReference type="ARBA" id="ARBA00023128"/>
    </source>
</evidence>
<dbReference type="EMBL" id="CALOZG010000020">
    <property type="protein sequence ID" value="CAH4031835.1"/>
    <property type="molecule type" value="Genomic_DNA"/>
</dbReference>
<comment type="similarity">
    <text evidence="4">Belongs to the TACC family.</text>
</comment>
<reference evidence="14" key="1">
    <citation type="submission" date="2022-05" db="EMBL/GenBank/DDBJ databases">
        <authorList>
            <person name="Okamura Y."/>
        </authorList>
    </citation>
    <scope>NUCLEOTIDE SEQUENCE</scope>
</reference>
<dbReference type="SUPFAM" id="SSF49785">
    <property type="entry name" value="Galactose-binding domain-like"/>
    <property type="match status" value="1"/>
</dbReference>
<evidence type="ECO:0000259" key="12">
    <source>
        <dbReference type="Pfam" id="PF05010"/>
    </source>
</evidence>
<feature type="coiled-coil region" evidence="10">
    <location>
        <begin position="287"/>
        <end position="353"/>
    </location>
</feature>
<accession>A0A9P0TNG0</accession>
<comment type="similarity">
    <text evidence="3">Belongs to the CIA30 family.</text>
</comment>
<evidence type="ECO:0000256" key="8">
    <source>
        <dbReference type="ARBA" id="ARBA00023186"/>
    </source>
</evidence>
<sequence>MYSNSKPYESPSLRTNNSAFGIIFQKVQSMFKHPVPENELNLNMSSRASTVASDDSFITPVSSMGDLMTLSPKKSDDLLIDEVDITNDYLTGTDFDSICDVTMREVQNYESNISIDETSLDFLAKCSETSRKHNFIDRGKESLFVKFDPLYAQKKMVESSEGEIQADSLECDIGYETGSTTSILTDTVIETLDNSTSVSNLQSKGFMNKEKPMQMVTPVISSELSRPTPSRTKSTPALVRSVSAILPSPVVTEKLINFSGSTPPVAAPRSPRSRKTTHYGEHENGRLQSLRAILQNQDHEVLQLRQDNRELRSMLQDMEHNFTRYKEEMEVRVKKLTEEKKHFMDKEDQLSQQLQDKQLSNRQMCVVMEEYEKTISDLIGDQQHEKVQLLETLEKITQERDEAVKHLASMESSFNDLLTKYEKCKSVVMESKGREEILNKKIDEYDEGMKKYEELYNTLKQATTDNLQKANEMLENLKKSHNVEITKMNATIKKQEIMISSLQESLAQKTKDNEGLTRICDQLINQVRETDLLWCFNSPDVLDKFVTTSDSDHNEGFSHCKLDMSPAGRAQFHGYLDTRIPKDGRIKKSGYCSMRSKRIRKSFKRDSTYDWNIYNTLVIKVRGDGRSYLLNISCEGYYDLTWNDIYHYVLYTRGGPYWQIAKIPFSKFVLGAKGRIQDKQTRMRLDRITHFGIACGDRYDGVFNLEVEYIGLEYDPTHDEEFAYEMYKTEKFIVGV</sequence>
<keyword evidence="8" id="KW-0143">Chaperone</keyword>
<dbReference type="GO" id="GO:0051082">
    <property type="term" value="F:unfolded protein binding"/>
    <property type="evidence" value="ECO:0007669"/>
    <property type="project" value="TreeGrafter"/>
</dbReference>
<dbReference type="GO" id="GO:0005739">
    <property type="term" value="C:mitochondrion"/>
    <property type="evidence" value="ECO:0007669"/>
    <property type="project" value="UniProtKB-SubCell"/>
</dbReference>
<keyword evidence="7" id="KW-0496">Mitochondrion</keyword>